<keyword evidence="4" id="KW-1185">Reference proteome</keyword>
<name>A0ABP8XD43_9PSEU</name>
<protein>
    <submittedName>
        <fullName evidence="3">Ldh family oxidoreductase</fullName>
    </submittedName>
</protein>
<dbReference type="InterPro" id="IPR043143">
    <property type="entry name" value="Mal/L-sulf/L-lact_DH-like_NADP"/>
</dbReference>
<comment type="caution">
    <text evidence="3">The sequence shown here is derived from an EMBL/GenBank/DDBJ whole genome shotgun (WGS) entry which is preliminary data.</text>
</comment>
<comment type="similarity">
    <text evidence="1">Belongs to the LDH2/MDH2 oxidoreductase family.</text>
</comment>
<proteinExistence type="inferred from homology"/>
<keyword evidence="2" id="KW-0560">Oxidoreductase</keyword>
<dbReference type="InterPro" id="IPR003767">
    <property type="entry name" value="Malate/L-lactate_DH-like"/>
</dbReference>
<evidence type="ECO:0000313" key="4">
    <source>
        <dbReference type="Proteomes" id="UP001500325"/>
    </source>
</evidence>
<dbReference type="InterPro" id="IPR043144">
    <property type="entry name" value="Mal/L-sulf/L-lact_DH-like_ah"/>
</dbReference>
<reference evidence="4" key="1">
    <citation type="journal article" date="2019" name="Int. J. Syst. Evol. Microbiol.">
        <title>The Global Catalogue of Microorganisms (GCM) 10K type strain sequencing project: providing services to taxonomists for standard genome sequencing and annotation.</title>
        <authorList>
            <consortium name="The Broad Institute Genomics Platform"/>
            <consortium name="The Broad Institute Genome Sequencing Center for Infectious Disease"/>
            <person name="Wu L."/>
            <person name="Ma J."/>
        </authorList>
    </citation>
    <scope>NUCLEOTIDE SEQUENCE [LARGE SCALE GENOMIC DNA]</scope>
    <source>
        <strain evidence="4">JCM 18055</strain>
    </source>
</reference>
<dbReference type="InterPro" id="IPR036111">
    <property type="entry name" value="Mal/L-sulfo/L-lacto_DH-like_sf"/>
</dbReference>
<dbReference type="Proteomes" id="UP001500325">
    <property type="component" value="Unassembled WGS sequence"/>
</dbReference>
<dbReference type="Gene3D" id="3.30.1370.60">
    <property type="entry name" value="Hypothetical oxidoreductase yiak, domain 2"/>
    <property type="match status" value="1"/>
</dbReference>
<dbReference type="EMBL" id="BAABIC010000020">
    <property type="protein sequence ID" value="GAA4704433.1"/>
    <property type="molecule type" value="Genomic_DNA"/>
</dbReference>
<evidence type="ECO:0000256" key="2">
    <source>
        <dbReference type="ARBA" id="ARBA00023002"/>
    </source>
</evidence>
<dbReference type="Pfam" id="PF02615">
    <property type="entry name" value="Ldh_2"/>
    <property type="match status" value="1"/>
</dbReference>
<sequence>MIDADGVHRVPVDEHLAVTTEVLTGLGAPERAAREQAGMLLEGDLRGHASHGIRRLPVLVGRIGNGVLDPAAEPDLRWTTDAVLAVDGRTGLGPPVAHRAVEALVERVPRTGVAVAAIRRAGHLGMLAPYVERLAGAGLAGLATTTSEALVHPWGAAPAMLGTNPIAAAIPTGGEPVVLDMATGQISRGKVLDHAARGEPLPEGAAVDAEGAPTTDAAAALDGAITPVGGPKGYALSLVLELLVASLTGTALGREVRGTLDTTDPVTKGDLLIAFAPAAFGVGRTQPAIAAFLDELRTLAPAPGHTGVQVPGDRAREARAHNRFRGVPVDAATWAQVRALREEQGGAGA</sequence>
<accession>A0ABP8XD43</accession>
<organism evidence="3 4">
    <name type="scientific">Pseudonocardia yuanmonensis</name>
    <dbReference type="NCBI Taxonomy" id="1095914"/>
    <lineage>
        <taxon>Bacteria</taxon>
        <taxon>Bacillati</taxon>
        <taxon>Actinomycetota</taxon>
        <taxon>Actinomycetes</taxon>
        <taxon>Pseudonocardiales</taxon>
        <taxon>Pseudonocardiaceae</taxon>
        <taxon>Pseudonocardia</taxon>
    </lineage>
</organism>
<gene>
    <name evidence="3" type="ORF">GCM10023215_50150</name>
</gene>
<evidence type="ECO:0000313" key="3">
    <source>
        <dbReference type="EMBL" id="GAA4704433.1"/>
    </source>
</evidence>
<dbReference type="PANTHER" id="PTHR11091:SF0">
    <property type="entry name" value="MALATE DEHYDROGENASE"/>
    <property type="match status" value="1"/>
</dbReference>
<dbReference type="Gene3D" id="1.10.1530.10">
    <property type="match status" value="1"/>
</dbReference>
<dbReference type="RefSeq" id="WP_345383204.1">
    <property type="nucleotide sequence ID" value="NZ_BAABIC010000020.1"/>
</dbReference>
<dbReference type="SUPFAM" id="SSF89733">
    <property type="entry name" value="L-sulfolactate dehydrogenase-like"/>
    <property type="match status" value="1"/>
</dbReference>
<evidence type="ECO:0000256" key="1">
    <source>
        <dbReference type="ARBA" id="ARBA00006056"/>
    </source>
</evidence>
<dbReference type="PANTHER" id="PTHR11091">
    <property type="entry name" value="OXIDOREDUCTASE-RELATED"/>
    <property type="match status" value="1"/>
</dbReference>